<comment type="caution">
    <text evidence="2">The sequence shown here is derived from an EMBL/GenBank/DDBJ whole genome shotgun (WGS) entry which is preliminary data.</text>
</comment>
<keyword evidence="1" id="KW-0472">Membrane</keyword>
<feature type="transmembrane region" description="Helical" evidence="1">
    <location>
        <begin position="12"/>
        <end position="28"/>
    </location>
</feature>
<dbReference type="Proteomes" id="UP001527882">
    <property type="component" value="Unassembled WGS sequence"/>
</dbReference>
<reference evidence="2 3" key="1">
    <citation type="submission" date="2022-12" db="EMBL/GenBank/DDBJ databases">
        <title>Draft genome sequence of Paenibacillus sp. dW9.</title>
        <authorList>
            <person name="Choi E.-W."/>
            <person name="Kim D.-U."/>
        </authorList>
    </citation>
    <scope>NUCLEOTIDE SEQUENCE [LARGE SCALE GENOMIC DNA]</scope>
    <source>
        <strain evidence="3">dW9</strain>
    </source>
</reference>
<keyword evidence="1" id="KW-0812">Transmembrane</keyword>
<sequence length="71" mass="8235">MKEKGACRGKLLRRFVWTCSSNMVILFICPENVSFRFRQTLPAAAIHVMLFIQNICLIVYITTKKTLEKGR</sequence>
<name>A0ABT4QGZ1_9BACL</name>
<feature type="transmembrane region" description="Helical" evidence="1">
    <location>
        <begin position="40"/>
        <end position="61"/>
    </location>
</feature>
<proteinExistence type="predicted"/>
<evidence type="ECO:0000256" key="1">
    <source>
        <dbReference type="SAM" id="Phobius"/>
    </source>
</evidence>
<organism evidence="2 3">
    <name type="scientific">Paenibacillus gyeongsangnamensis</name>
    <dbReference type="NCBI Taxonomy" id="3388067"/>
    <lineage>
        <taxon>Bacteria</taxon>
        <taxon>Bacillati</taxon>
        <taxon>Bacillota</taxon>
        <taxon>Bacilli</taxon>
        <taxon>Bacillales</taxon>
        <taxon>Paenibacillaceae</taxon>
        <taxon>Paenibacillus</taxon>
    </lineage>
</organism>
<accession>A0ABT4QGZ1</accession>
<keyword evidence="1" id="KW-1133">Transmembrane helix</keyword>
<dbReference type="RefSeq" id="WP_269884679.1">
    <property type="nucleotide sequence ID" value="NZ_JAQAGZ010000021.1"/>
</dbReference>
<protein>
    <submittedName>
        <fullName evidence="2">Uncharacterized protein</fullName>
    </submittedName>
</protein>
<evidence type="ECO:0000313" key="3">
    <source>
        <dbReference type="Proteomes" id="UP001527882"/>
    </source>
</evidence>
<evidence type="ECO:0000313" key="2">
    <source>
        <dbReference type="EMBL" id="MCZ8516151.1"/>
    </source>
</evidence>
<keyword evidence="3" id="KW-1185">Reference proteome</keyword>
<gene>
    <name evidence="2" type="ORF">O9H85_27885</name>
</gene>
<dbReference type="EMBL" id="JAQAGZ010000021">
    <property type="protein sequence ID" value="MCZ8516151.1"/>
    <property type="molecule type" value="Genomic_DNA"/>
</dbReference>